<evidence type="ECO:0000256" key="2">
    <source>
        <dbReference type="ARBA" id="ARBA00023015"/>
    </source>
</evidence>
<dbReference type="EMBL" id="PDCK01000039">
    <property type="protein sequence ID" value="PRQ56268.1"/>
    <property type="molecule type" value="Genomic_DNA"/>
</dbReference>
<dbReference type="Proteomes" id="UP000238479">
    <property type="component" value="Chromosome 1"/>
</dbReference>
<keyword evidence="2" id="KW-0805">Transcription regulation</keyword>
<keyword evidence="4" id="KW-0804">Transcription</keyword>
<evidence type="ECO:0000256" key="5">
    <source>
        <dbReference type="ARBA" id="ARBA00023242"/>
    </source>
</evidence>
<protein>
    <submittedName>
        <fullName evidence="7">Putative transcription factor NAM family</fullName>
    </submittedName>
</protein>
<keyword evidence="8" id="KW-1185">Reference proteome</keyword>
<dbReference type="Gramene" id="PRQ56268">
    <property type="protein sequence ID" value="PRQ56268"/>
    <property type="gene ID" value="RchiOBHm_Chr1g0333911"/>
</dbReference>
<dbReference type="Gene3D" id="2.170.150.80">
    <property type="entry name" value="NAC domain"/>
    <property type="match status" value="1"/>
</dbReference>
<evidence type="ECO:0000313" key="7">
    <source>
        <dbReference type="EMBL" id="PRQ56268.1"/>
    </source>
</evidence>
<dbReference type="GO" id="GO:0006355">
    <property type="term" value="P:regulation of DNA-templated transcription"/>
    <property type="evidence" value="ECO:0007669"/>
    <property type="project" value="InterPro"/>
</dbReference>
<dbReference type="PANTHER" id="PTHR31989">
    <property type="entry name" value="NAC DOMAIN-CONTAINING PROTEIN 82-RELATED"/>
    <property type="match status" value="1"/>
</dbReference>
<name>A0A2P6SC55_ROSCH</name>
<dbReference type="GO" id="GO:0003677">
    <property type="term" value="F:DNA binding"/>
    <property type="evidence" value="ECO:0007669"/>
    <property type="project" value="UniProtKB-KW"/>
</dbReference>
<comment type="caution">
    <text evidence="7">The sequence shown here is derived from an EMBL/GenBank/DDBJ whole genome shotgun (WGS) entry which is preliminary data.</text>
</comment>
<proteinExistence type="predicted"/>
<evidence type="ECO:0000259" key="6">
    <source>
        <dbReference type="PROSITE" id="PS51005"/>
    </source>
</evidence>
<accession>A0A2P6SC55</accession>
<dbReference type="InterPro" id="IPR036093">
    <property type="entry name" value="NAC_dom_sf"/>
</dbReference>
<organism evidence="7 8">
    <name type="scientific">Rosa chinensis</name>
    <name type="common">China rose</name>
    <dbReference type="NCBI Taxonomy" id="74649"/>
    <lineage>
        <taxon>Eukaryota</taxon>
        <taxon>Viridiplantae</taxon>
        <taxon>Streptophyta</taxon>
        <taxon>Embryophyta</taxon>
        <taxon>Tracheophyta</taxon>
        <taxon>Spermatophyta</taxon>
        <taxon>Magnoliopsida</taxon>
        <taxon>eudicotyledons</taxon>
        <taxon>Gunneridae</taxon>
        <taxon>Pentapetalae</taxon>
        <taxon>rosids</taxon>
        <taxon>fabids</taxon>
        <taxon>Rosales</taxon>
        <taxon>Rosaceae</taxon>
        <taxon>Rosoideae</taxon>
        <taxon>Rosoideae incertae sedis</taxon>
        <taxon>Rosa</taxon>
    </lineage>
</organism>
<dbReference type="GO" id="GO:0005634">
    <property type="term" value="C:nucleus"/>
    <property type="evidence" value="ECO:0007669"/>
    <property type="project" value="UniProtKB-SubCell"/>
</dbReference>
<feature type="domain" description="NAC" evidence="6">
    <location>
        <begin position="6"/>
        <end position="170"/>
    </location>
</feature>
<dbReference type="SUPFAM" id="SSF101941">
    <property type="entry name" value="NAC domain"/>
    <property type="match status" value="1"/>
</dbReference>
<comment type="subcellular location">
    <subcellularLocation>
        <location evidence="1">Nucleus</location>
    </subcellularLocation>
</comment>
<gene>
    <name evidence="7" type="ORF">RchiOBHm_Chr1g0333911</name>
</gene>
<sequence>MASGAYPVGYRFHPTDLELVAYYLHNRVAMVDQFRSSPILDCPDFYGKNEPWLIWDMFRAQSNNMKEEETLYFFTHRKKLNPKAKKFDRKVGSGTWSAQYSKNVVAADDSVVGIKREFRYEGGSDPHQNGAWLMQEYEITSHNDLVLCTLRKNPRKLPPQLLLLLRIRATLLLATKGR</sequence>
<dbReference type="PROSITE" id="PS51005">
    <property type="entry name" value="NAC"/>
    <property type="match status" value="1"/>
</dbReference>
<evidence type="ECO:0000256" key="4">
    <source>
        <dbReference type="ARBA" id="ARBA00023163"/>
    </source>
</evidence>
<dbReference type="STRING" id="74649.A0A2P6SC55"/>
<reference evidence="7 8" key="1">
    <citation type="journal article" date="2018" name="Nat. Genet.">
        <title>The Rosa genome provides new insights in the design of modern roses.</title>
        <authorList>
            <person name="Bendahmane M."/>
        </authorList>
    </citation>
    <scope>NUCLEOTIDE SEQUENCE [LARGE SCALE GENOMIC DNA]</scope>
    <source>
        <strain evidence="8">cv. Old Blush</strain>
    </source>
</reference>
<dbReference type="Pfam" id="PF02365">
    <property type="entry name" value="NAM"/>
    <property type="match status" value="1"/>
</dbReference>
<dbReference type="OMA" id="EDMIMEN"/>
<evidence type="ECO:0000256" key="1">
    <source>
        <dbReference type="ARBA" id="ARBA00004123"/>
    </source>
</evidence>
<keyword evidence="5" id="KW-0539">Nucleus</keyword>
<dbReference type="InterPro" id="IPR003441">
    <property type="entry name" value="NAC-dom"/>
</dbReference>
<evidence type="ECO:0000313" key="8">
    <source>
        <dbReference type="Proteomes" id="UP000238479"/>
    </source>
</evidence>
<evidence type="ECO:0000256" key="3">
    <source>
        <dbReference type="ARBA" id="ARBA00023125"/>
    </source>
</evidence>
<keyword evidence="3" id="KW-0238">DNA-binding</keyword>
<dbReference type="AlphaFoldDB" id="A0A2P6SC55"/>